<keyword evidence="3" id="KW-0804">Transcription</keyword>
<dbReference type="PANTHER" id="PTHR33164">
    <property type="entry name" value="TRANSCRIPTIONAL REGULATOR, MARR FAMILY"/>
    <property type="match status" value="1"/>
</dbReference>
<evidence type="ECO:0000256" key="1">
    <source>
        <dbReference type="ARBA" id="ARBA00023015"/>
    </source>
</evidence>
<sequence>MKINDNLINVYKKMVCTTHSIQEAIKQLISKYKMNYNEFSVLELLYQEGAQPIQKVGKKVLITSSSITYVVDKLEKNGYLERTPCKEDRRVMFVQITNSGTQLMDEIYPQYVEKMKRIFADCRETEMDGLVKILTKVENNAN</sequence>
<protein>
    <submittedName>
        <fullName evidence="5">MarR family transcriptional regulator</fullName>
    </submittedName>
</protein>
<dbReference type="Proteomes" id="UP000743899">
    <property type="component" value="Unassembled WGS sequence"/>
</dbReference>
<dbReference type="RefSeq" id="WP_161921035.1">
    <property type="nucleotide sequence ID" value="NZ_JAACYS010000050.1"/>
</dbReference>
<evidence type="ECO:0000256" key="2">
    <source>
        <dbReference type="ARBA" id="ARBA00023125"/>
    </source>
</evidence>
<name>A0ABX0A4A7_9BACI</name>
<gene>
    <name evidence="5" type="ORF">GW534_10810</name>
</gene>
<evidence type="ECO:0000256" key="3">
    <source>
        <dbReference type="ARBA" id="ARBA00023163"/>
    </source>
</evidence>
<keyword evidence="2" id="KW-0238">DNA-binding</keyword>
<dbReference type="Pfam" id="PF01047">
    <property type="entry name" value="MarR"/>
    <property type="match status" value="1"/>
</dbReference>
<dbReference type="InterPro" id="IPR036388">
    <property type="entry name" value="WH-like_DNA-bd_sf"/>
</dbReference>
<dbReference type="SUPFAM" id="SSF46785">
    <property type="entry name" value="Winged helix' DNA-binding domain"/>
    <property type="match status" value="1"/>
</dbReference>
<evidence type="ECO:0000259" key="4">
    <source>
        <dbReference type="PROSITE" id="PS50995"/>
    </source>
</evidence>
<dbReference type="InterPro" id="IPR036390">
    <property type="entry name" value="WH_DNA-bd_sf"/>
</dbReference>
<reference evidence="5 6" key="1">
    <citation type="submission" date="2020-01" db="EMBL/GenBank/DDBJ databases">
        <title>A novel Bacillus sp. from Pasinler.</title>
        <authorList>
            <person name="Adiguzel A."/>
            <person name="Ay H."/>
            <person name="Baltaci M.O."/>
        </authorList>
    </citation>
    <scope>NUCLEOTIDE SEQUENCE [LARGE SCALE GENOMIC DNA]</scope>
    <source>
        <strain evidence="5 6">P1</strain>
    </source>
</reference>
<dbReference type="PROSITE" id="PS01117">
    <property type="entry name" value="HTH_MARR_1"/>
    <property type="match status" value="1"/>
</dbReference>
<keyword evidence="6" id="KW-1185">Reference proteome</keyword>
<dbReference type="PROSITE" id="PS50995">
    <property type="entry name" value="HTH_MARR_2"/>
    <property type="match status" value="1"/>
</dbReference>
<dbReference type="InterPro" id="IPR000835">
    <property type="entry name" value="HTH_MarR-typ"/>
</dbReference>
<proteinExistence type="predicted"/>
<accession>A0ABX0A4A7</accession>
<feature type="domain" description="HTH marR-type" evidence="4">
    <location>
        <begin position="1"/>
        <end position="139"/>
    </location>
</feature>
<organism evidence="5 6">
    <name type="scientific">Pallidibacillus pasinlerensis</name>
    <dbReference type="NCBI Taxonomy" id="2703818"/>
    <lineage>
        <taxon>Bacteria</taxon>
        <taxon>Bacillati</taxon>
        <taxon>Bacillota</taxon>
        <taxon>Bacilli</taxon>
        <taxon>Bacillales</taxon>
        <taxon>Bacillaceae</taxon>
        <taxon>Pallidibacillus</taxon>
    </lineage>
</organism>
<dbReference type="PANTHER" id="PTHR33164:SF56">
    <property type="entry name" value="HTH-TYPE TRANSCRIPTIONAL REGULATOR MHQR"/>
    <property type="match status" value="1"/>
</dbReference>
<comment type="caution">
    <text evidence="5">The sequence shown here is derived from an EMBL/GenBank/DDBJ whole genome shotgun (WGS) entry which is preliminary data.</text>
</comment>
<dbReference type="InterPro" id="IPR039422">
    <property type="entry name" value="MarR/SlyA-like"/>
</dbReference>
<evidence type="ECO:0000313" key="5">
    <source>
        <dbReference type="EMBL" id="NCU18206.1"/>
    </source>
</evidence>
<dbReference type="InterPro" id="IPR023187">
    <property type="entry name" value="Tscrpt_reg_MarR-type_CS"/>
</dbReference>
<dbReference type="EMBL" id="JAACYS010000050">
    <property type="protein sequence ID" value="NCU18206.1"/>
    <property type="molecule type" value="Genomic_DNA"/>
</dbReference>
<dbReference type="SMART" id="SM00347">
    <property type="entry name" value="HTH_MARR"/>
    <property type="match status" value="1"/>
</dbReference>
<evidence type="ECO:0000313" key="6">
    <source>
        <dbReference type="Proteomes" id="UP000743899"/>
    </source>
</evidence>
<keyword evidence="1" id="KW-0805">Transcription regulation</keyword>
<dbReference type="Gene3D" id="1.10.10.10">
    <property type="entry name" value="Winged helix-like DNA-binding domain superfamily/Winged helix DNA-binding domain"/>
    <property type="match status" value="1"/>
</dbReference>
<dbReference type="PRINTS" id="PR00598">
    <property type="entry name" value="HTHMARR"/>
</dbReference>